<keyword evidence="2" id="KW-1185">Reference proteome</keyword>
<sequence>MADAFICLTAGLYAADTVFAERRRKYVAAKCVFRGGTLVAIGPGDFAILVSAVAVKIAAIVAGLALKGNASIILSNHRVRLRHTARRYRPCSRISSEWLCPDLGLLWAYCPKTPTLRQASIT</sequence>
<reference evidence="1 2" key="1">
    <citation type="submission" date="2023-08" db="EMBL/GenBank/DDBJ databases">
        <authorList>
            <person name="Palmer J.M."/>
        </authorList>
    </citation>
    <scope>NUCLEOTIDE SEQUENCE [LARGE SCALE GENOMIC DNA]</scope>
    <source>
        <strain evidence="1 2">TWF481</strain>
    </source>
</reference>
<organism evidence="1 2">
    <name type="scientific">Arthrobotrys musiformis</name>
    <dbReference type="NCBI Taxonomy" id="47236"/>
    <lineage>
        <taxon>Eukaryota</taxon>
        <taxon>Fungi</taxon>
        <taxon>Dikarya</taxon>
        <taxon>Ascomycota</taxon>
        <taxon>Pezizomycotina</taxon>
        <taxon>Orbiliomycetes</taxon>
        <taxon>Orbiliales</taxon>
        <taxon>Orbiliaceae</taxon>
        <taxon>Arthrobotrys</taxon>
    </lineage>
</organism>
<accession>A0AAV9W0F9</accession>
<gene>
    <name evidence="1" type="ORF">TWF481_010249</name>
</gene>
<name>A0AAV9W0F9_9PEZI</name>
<dbReference type="AlphaFoldDB" id="A0AAV9W0F9"/>
<evidence type="ECO:0000313" key="2">
    <source>
        <dbReference type="Proteomes" id="UP001370758"/>
    </source>
</evidence>
<evidence type="ECO:0000313" key="1">
    <source>
        <dbReference type="EMBL" id="KAK6499892.1"/>
    </source>
</evidence>
<protein>
    <submittedName>
        <fullName evidence="1">Uncharacterized protein</fullName>
    </submittedName>
</protein>
<dbReference type="Proteomes" id="UP001370758">
    <property type="component" value="Unassembled WGS sequence"/>
</dbReference>
<proteinExistence type="predicted"/>
<dbReference type="EMBL" id="JAVHJL010000007">
    <property type="protein sequence ID" value="KAK6499892.1"/>
    <property type="molecule type" value="Genomic_DNA"/>
</dbReference>
<comment type="caution">
    <text evidence="1">The sequence shown here is derived from an EMBL/GenBank/DDBJ whole genome shotgun (WGS) entry which is preliminary data.</text>
</comment>